<protein>
    <recommendedName>
        <fullName evidence="3">SIR2-like domain-containing protein</fullName>
    </recommendedName>
</protein>
<organism evidence="1 2">
    <name type="scientific">Sphingomonas pseudosanguinis</name>
    <dbReference type="NCBI Taxonomy" id="413712"/>
    <lineage>
        <taxon>Bacteria</taxon>
        <taxon>Pseudomonadati</taxon>
        <taxon>Pseudomonadota</taxon>
        <taxon>Alphaproteobacteria</taxon>
        <taxon>Sphingomonadales</taxon>
        <taxon>Sphingomonadaceae</taxon>
        <taxon>Sphingomonas</taxon>
    </lineage>
</organism>
<keyword evidence="2" id="KW-1185">Reference proteome</keyword>
<dbReference type="Pfam" id="PF13289">
    <property type="entry name" value="SIR2_2"/>
    <property type="match status" value="1"/>
</dbReference>
<dbReference type="Proteomes" id="UP000538670">
    <property type="component" value="Unassembled WGS sequence"/>
</dbReference>
<accession>A0A7W6A619</accession>
<dbReference type="EMBL" id="JACIDH010000001">
    <property type="protein sequence ID" value="MBB3877806.1"/>
    <property type="molecule type" value="Genomic_DNA"/>
</dbReference>
<dbReference type="RefSeq" id="WP_183949975.1">
    <property type="nucleotide sequence ID" value="NZ_JACIDH010000001.1"/>
</dbReference>
<evidence type="ECO:0000313" key="2">
    <source>
        <dbReference type="Proteomes" id="UP000538670"/>
    </source>
</evidence>
<name>A0A7W6A619_9SPHN</name>
<dbReference type="AlphaFoldDB" id="A0A7W6A619"/>
<proteinExistence type="predicted"/>
<gene>
    <name evidence="1" type="ORF">GGR48_000209</name>
</gene>
<evidence type="ECO:0008006" key="3">
    <source>
        <dbReference type="Google" id="ProtNLM"/>
    </source>
</evidence>
<sequence length="423" mass="46928">MPYWDDRAASMSNIRLYMPRGGWRTAVEEVPEDLDAVARKGASSEIGSILLNVLNATNVVVLTGTGSSFAASNAPGRPTPAGMGDVWTAVQQAVGMPEFNAVVATFGEARVAGNIEKLLTLCKLYLELHTGNFGDPEYNRMATFARRAEDAILHRVDFVDVDTRLDAHGALIQKIGRRGVRKPRAKLFTTNYDLCFEEAARRSRFVLIDGFSHHLDQTYDRTNFGLDVVRRDMGRDSPDYIQNVMQFYKLHGSLDWRRVGGEILRTRASEGTPVLIYPRSSKYQESFDAPYLDMLSAFQAALREPDTALLVSGFGFNDDHISSPIMSAVESNMSLRVVVCDPAFISSDRLDAGEYEIEGLQPPANRFLAGFKRLADSGDARVHLMNGRFQDVAVALPDLVGETDRERHVQRMRSLRDAAEGVA</sequence>
<comment type="caution">
    <text evidence="1">The sequence shown here is derived from an EMBL/GenBank/DDBJ whole genome shotgun (WGS) entry which is preliminary data.</text>
</comment>
<reference evidence="1 2" key="1">
    <citation type="submission" date="2020-08" db="EMBL/GenBank/DDBJ databases">
        <title>Genomic Encyclopedia of Type Strains, Phase IV (KMG-IV): sequencing the most valuable type-strain genomes for metagenomic binning, comparative biology and taxonomic classification.</title>
        <authorList>
            <person name="Goeker M."/>
        </authorList>
    </citation>
    <scope>NUCLEOTIDE SEQUENCE [LARGE SCALE GENOMIC DNA]</scope>
    <source>
        <strain evidence="1 2">DSM 19512</strain>
    </source>
</reference>
<evidence type="ECO:0000313" key="1">
    <source>
        <dbReference type="EMBL" id="MBB3877806.1"/>
    </source>
</evidence>